<evidence type="ECO:0000313" key="1">
    <source>
        <dbReference type="EMBL" id="GAA4625230.1"/>
    </source>
</evidence>
<name>A0ABP8U6S0_9ACTN</name>
<evidence type="ECO:0008006" key="3">
    <source>
        <dbReference type="Google" id="ProtNLM"/>
    </source>
</evidence>
<comment type="caution">
    <text evidence="1">The sequence shown here is derived from an EMBL/GenBank/DDBJ whole genome shotgun (WGS) entry which is preliminary data.</text>
</comment>
<reference evidence="2" key="1">
    <citation type="journal article" date="2019" name="Int. J. Syst. Evol. Microbiol.">
        <title>The Global Catalogue of Microorganisms (GCM) 10K type strain sequencing project: providing services to taxonomists for standard genome sequencing and annotation.</title>
        <authorList>
            <consortium name="The Broad Institute Genomics Platform"/>
            <consortium name="The Broad Institute Genome Sequencing Center for Infectious Disease"/>
            <person name="Wu L."/>
            <person name="Ma J."/>
        </authorList>
    </citation>
    <scope>NUCLEOTIDE SEQUENCE [LARGE SCALE GENOMIC DNA]</scope>
    <source>
        <strain evidence="2">JCM 17939</strain>
    </source>
</reference>
<protein>
    <recommendedName>
        <fullName evidence="3">PIN domain-containing protein</fullName>
    </recommendedName>
</protein>
<keyword evidence="2" id="KW-1185">Reference proteome</keyword>
<dbReference type="Proteomes" id="UP001501442">
    <property type="component" value="Unassembled WGS sequence"/>
</dbReference>
<evidence type="ECO:0000313" key="2">
    <source>
        <dbReference type="Proteomes" id="UP001501442"/>
    </source>
</evidence>
<accession>A0ABP8U6S0</accession>
<organism evidence="1 2">
    <name type="scientific">Actinoallomurus vinaceus</name>
    <dbReference type="NCBI Taxonomy" id="1080074"/>
    <lineage>
        <taxon>Bacteria</taxon>
        <taxon>Bacillati</taxon>
        <taxon>Actinomycetota</taxon>
        <taxon>Actinomycetes</taxon>
        <taxon>Streptosporangiales</taxon>
        <taxon>Thermomonosporaceae</taxon>
        <taxon>Actinoallomurus</taxon>
    </lineage>
</organism>
<proteinExistence type="predicted"/>
<dbReference type="EMBL" id="BAABHK010000003">
    <property type="protein sequence ID" value="GAA4625230.1"/>
    <property type="molecule type" value="Genomic_DNA"/>
</dbReference>
<dbReference type="RefSeq" id="WP_345431231.1">
    <property type="nucleotide sequence ID" value="NZ_BAABHK010000003.1"/>
</dbReference>
<gene>
    <name evidence="1" type="ORF">GCM10023196_028600</name>
</gene>
<sequence>MLRSALREGKIVGPMVHDGRIAALCISNGVRELWSMGRDFTRFPGVVVRNPLRP</sequence>